<protein>
    <recommendedName>
        <fullName evidence="17">Calcium uniporter protein C-terminal domain-containing protein</fullName>
    </recommendedName>
</protein>
<evidence type="ECO:0000256" key="4">
    <source>
        <dbReference type="ARBA" id="ARBA00022568"/>
    </source>
</evidence>
<dbReference type="AlphaFoldDB" id="W9R869"/>
<comment type="catalytic activity">
    <reaction evidence="14">
        <text>Ca(2+)(in) = Ca(2+)(out)</text>
        <dbReference type="Rhea" id="RHEA:29671"/>
        <dbReference type="ChEBI" id="CHEBI:29108"/>
    </reaction>
</comment>
<dbReference type="Proteomes" id="UP000030645">
    <property type="component" value="Unassembled WGS sequence"/>
</dbReference>
<keyword evidence="8" id="KW-0106">Calcium</keyword>
<keyword evidence="11" id="KW-0496">Mitochondrion</keyword>
<reference evidence="19" key="1">
    <citation type="submission" date="2013-01" db="EMBL/GenBank/DDBJ databases">
        <title>Draft Genome Sequence of a Mulberry Tree, Morus notabilis C.K. Schneid.</title>
        <authorList>
            <person name="He N."/>
            <person name="Zhao S."/>
        </authorList>
    </citation>
    <scope>NUCLEOTIDE SEQUENCE</scope>
</reference>
<feature type="domain" description="Calcium uniporter protein C-terminal" evidence="17">
    <location>
        <begin position="202"/>
        <end position="359"/>
    </location>
</feature>
<dbReference type="EMBL" id="KE344347">
    <property type="protein sequence ID" value="EXB57579.1"/>
    <property type="molecule type" value="Genomic_DNA"/>
</dbReference>
<comment type="similarity">
    <text evidence="2">Belongs to the MCU (TC 1.A.77) family.</text>
</comment>
<evidence type="ECO:0000256" key="1">
    <source>
        <dbReference type="ARBA" id="ARBA00004448"/>
    </source>
</evidence>
<keyword evidence="12 16" id="KW-0472">Membrane</keyword>
<dbReference type="GO" id="GO:0005262">
    <property type="term" value="F:calcium channel activity"/>
    <property type="evidence" value="ECO:0007669"/>
    <property type="project" value="UniProtKB-KW"/>
</dbReference>
<evidence type="ECO:0000256" key="16">
    <source>
        <dbReference type="SAM" id="Phobius"/>
    </source>
</evidence>
<evidence type="ECO:0000256" key="11">
    <source>
        <dbReference type="ARBA" id="ARBA00023128"/>
    </source>
</evidence>
<evidence type="ECO:0000256" key="2">
    <source>
        <dbReference type="ARBA" id="ARBA00005653"/>
    </source>
</evidence>
<sequence length="390" mass="44363">MWRRKCGFLLNQSLSTTVVGHGFQLTNPSVVHSPSLLHPSRLMGRPKAFAGQECGITTRSSCFITLLSVGLIKRFSSSWSTSSSPLPSDSNSKSNDSDEARPIGKAEAKRLVNVEDLKAKLEAEMKEVISYHELFEACESIRIARSSDEAEAISLWEAKRLMRLVDVELLFSKLGAEGEEVISYDELVEACKSIGIARSSGEAAAFVRILDEAGRVFLFRYKVYLNPDKVVDCIRRADPLDLTLEDDSGKEELKRLQEKKEEIDVLAHKQVRRVLVSGMVLALLQVGLFFRLTFWEFSWDVMEPVAFFTTMVSLVIGYGYFLMTSRDPTYQDLMKRLFLNRQRKLLKKYNFDCAKFKELQRRLKIPHDATASIKNRFGLELDLEDALHKE</sequence>
<evidence type="ECO:0000256" key="3">
    <source>
        <dbReference type="ARBA" id="ARBA00022448"/>
    </source>
</evidence>
<keyword evidence="9 16" id="KW-1133">Transmembrane helix</keyword>
<keyword evidence="6 16" id="KW-0812">Transmembrane</keyword>
<evidence type="ECO:0000256" key="7">
    <source>
        <dbReference type="ARBA" id="ARBA00022792"/>
    </source>
</evidence>
<dbReference type="PANTHER" id="PTHR13462">
    <property type="entry name" value="CALCIUM UNIPORTER PROTEIN, MITOCHONDRIAL"/>
    <property type="match status" value="1"/>
</dbReference>
<evidence type="ECO:0000256" key="12">
    <source>
        <dbReference type="ARBA" id="ARBA00023136"/>
    </source>
</evidence>
<name>W9R869_9ROSA</name>
<keyword evidence="19" id="KW-1185">Reference proteome</keyword>
<keyword evidence="3" id="KW-0813">Transport</keyword>
<evidence type="ECO:0000256" key="6">
    <source>
        <dbReference type="ARBA" id="ARBA00022692"/>
    </source>
</evidence>
<dbReference type="KEGG" id="mnt:21405495"/>
<dbReference type="Pfam" id="PF04678">
    <property type="entry name" value="MCU"/>
    <property type="match status" value="1"/>
</dbReference>
<evidence type="ECO:0000256" key="5">
    <source>
        <dbReference type="ARBA" id="ARBA00022673"/>
    </source>
</evidence>
<keyword evidence="13" id="KW-0407">Ion channel</keyword>
<dbReference type="GO" id="GO:0036444">
    <property type="term" value="P:calcium import into the mitochondrion"/>
    <property type="evidence" value="ECO:0007669"/>
    <property type="project" value="TreeGrafter"/>
</dbReference>
<feature type="region of interest" description="Disordered" evidence="15">
    <location>
        <begin position="77"/>
        <end position="102"/>
    </location>
</feature>
<evidence type="ECO:0000313" key="18">
    <source>
        <dbReference type="EMBL" id="EXB57579.1"/>
    </source>
</evidence>
<keyword evidence="5" id="KW-0107">Calcium channel</keyword>
<gene>
    <name evidence="18" type="ORF">L484_022686</name>
</gene>
<proteinExistence type="inferred from homology"/>
<keyword evidence="7" id="KW-0999">Mitochondrion inner membrane</keyword>
<feature type="transmembrane region" description="Helical" evidence="16">
    <location>
        <begin position="274"/>
        <end position="293"/>
    </location>
</feature>
<dbReference type="InterPro" id="IPR039055">
    <property type="entry name" value="MCU_fam"/>
</dbReference>
<dbReference type="GO" id="GO:0051560">
    <property type="term" value="P:mitochondrial calcium ion homeostasis"/>
    <property type="evidence" value="ECO:0007669"/>
    <property type="project" value="InterPro"/>
</dbReference>
<dbReference type="eggNOG" id="KOG2966">
    <property type="taxonomic scope" value="Eukaryota"/>
</dbReference>
<dbReference type="STRING" id="981085.W9R869"/>
<feature type="compositionally biased region" description="Low complexity" evidence="15">
    <location>
        <begin position="77"/>
        <end position="94"/>
    </location>
</feature>
<evidence type="ECO:0000256" key="9">
    <source>
        <dbReference type="ARBA" id="ARBA00022989"/>
    </source>
</evidence>
<dbReference type="SUPFAM" id="SSF47473">
    <property type="entry name" value="EF-hand"/>
    <property type="match status" value="1"/>
</dbReference>
<accession>W9R869</accession>
<evidence type="ECO:0000313" key="19">
    <source>
        <dbReference type="Proteomes" id="UP000030645"/>
    </source>
</evidence>
<evidence type="ECO:0000256" key="15">
    <source>
        <dbReference type="SAM" id="MobiDB-lite"/>
    </source>
</evidence>
<organism evidence="18 19">
    <name type="scientific">Morus notabilis</name>
    <dbReference type="NCBI Taxonomy" id="981085"/>
    <lineage>
        <taxon>Eukaryota</taxon>
        <taxon>Viridiplantae</taxon>
        <taxon>Streptophyta</taxon>
        <taxon>Embryophyta</taxon>
        <taxon>Tracheophyta</taxon>
        <taxon>Spermatophyta</taxon>
        <taxon>Magnoliopsida</taxon>
        <taxon>eudicotyledons</taxon>
        <taxon>Gunneridae</taxon>
        <taxon>Pentapetalae</taxon>
        <taxon>rosids</taxon>
        <taxon>fabids</taxon>
        <taxon>Rosales</taxon>
        <taxon>Moraceae</taxon>
        <taxon>Moreae</taxon>
        <taxon>Morus</taxon>
    </lineage>
</organism>
<dbReference type="GO" id="GO:1990246">
    <property type="term" value="C:uniplex complex"/>
    <property type="evidence" value="ECO:0007669"/>
    <property type="project" value="TreeGrafter"/>
</dbReference>
<keyword evidence="4" id="KW-0109">Calcium transport</keyword>
<evidence type="ECO:0000259" key="17">
    <source>
        <dbReference type="Pfam" id="PF04678"/>
    </source>
</evidence>
<dbReference type="OrthoDB" id="1189251at2759"/>
<dbReference type="InterPro" id="IPR011992">
    <property type="entry name" value="EF-hand-dom_pair"/>
</dbReference>
<comment type="subcellular location">
    <subcellularLocation>
        <location evidence="1">Mitochondrion inner membrane</location>
        <topology evidence="1">Multi-pass membrane protein</topology>
    </subcellularLocation>
</comment>
<evidence type="ECO:0000256" key="10">
    <source>
        <dbReference type="ARBA" id="ARBA00023065"/>
    </source>
</evidence>
<dbReference type="PANTHER" id="PTHR13462:SF10">
    <property type="entry name" value="CALCIUM UNIPORTER PROTEIN, MITOCHONDRIAL"/>
    <property type="match status" value="1"/>
</dbReference>
<evidence type="ECO:0000256" key="14">
    <source>
        <dbReference type="ARBA" id="ARBA00036634"/>
    </source>
</evidence>
<dbReference type="InterPro" id="IPR006769">
    <property type="entry name" value="MCU_C"/>
</dbReference>
<feature type="transmembrane region" description="Helical" evidence="16">
    <location>
        <begin position="305"/>
        <end position="323"/>
    </location>
</feature>
<evidence type="ECO:0000256" key="8">
    <source>
        <dbReference type="ARBA" id="ARBA00022837"/>
    </source>
</evidence>
<evidence type="ECO:0000256" key="13">
    <source>
        <dbReference type="ARBA" id="ARBA00023303"/>
    </source>
</evidence>
<keyword evidence="10" id="KW-0406">Ion transport</keyword>
<dbReference type="GO" id="GO:0015292">
    <property type="term" value="F:uniporter activity"/>
    <property type="evidence" value="ECO:0007669"/>
    <property type="project" value="TreeGrafter"/>
</dbReference>